<dbReference type="GO" id="GO:0009873">
    <property type="term" value="P:ethylene-activated signaling pathway"/>
    <property type="evidence" value="ECO:0007669"/>
    <property type="project" value="UniProtKB-KW"/>
</dbReference>
<evidence type="ECO:0000256" key="4">
    <source>
        <dbReference type="ARBA" id="ARBA00023015"/>
    </source>
</evidence>
<gene>
    <name evidence="10" type="ORF">CEURO_LOCUS21558</name>
</gene>
<dbReference type="CDD" id="cd00018">
    <property type="entry name" value="AP2"/>
    <property type="match status" value="1"/>
</dbReference>
<dbReference type="Proteomes" id="UP001152484">
    <property type="component" value="Unassembled WGS sequence"/>
</dbReference>
<dbReference type="InterPro" id="IPR001471">
    <property type="entry name" value="AP2/ERF_dom"/>
</dbReference>
<evidence type="ECO:0000256" key="8">
    <source>
        <dbReference type="SAM" id="MobiDB-lite"/>
    </source>
</evidence>
<protein>
    <recommendedName>
        <fullName evidence="9">AP2/ERF domain-containing protein</fullName>
    </recommendedName>
</protein>
<dbReference type="SUPFAM" id="SSF54171">
    <property type="entry name" value="DNA-binding domain"/>
    <property type="match status" value="1"/>
</dbReference>
<reference evidence="10" key="1">
    <citation type="submission" date="2022-07" db="EMBL/GenBank/DDBJ databases">
        <authorList>
            <person name="Macas J."/>
            <person name="Novak P."/>
            <person name="Neumann P."/>
        </authorList>
    </citation>
    <scope>NUCLEOTIDE SEQUENCE</scope>
</reference>
<name>A0A9P1A0H9_CUSEU</name>
<dbReference type="InterPro" id="IPR016177">
    <property type="entry name" value="DNA-bd_dom_sf"/>
</dbReference>
<dbReference type="OrthoDB" id="1902708at2759"/>
<evidence type="ECO:0000256" key="3">
    <source>
        <dbReference type="ARBA" id="ARBA00022821"/>
    </source>
</evidence>
<dbReference type="Gene3D" id="3.30.730.10">
    <property type="entry name" value="AP2/ERF domain"/>
    <property type="match status" value="1"/>
</dbReference>
<dbReference type="InterPro" id="IPR036955">
    <property type="entry name" value="AP2/ERF_dom_sf"/>
</dbReference>
<dbReference type="PANTHER" id="PTHR31677">
    <property type="entry name" value="AP2 DOMAIN CLASS TRANSCRIPTION FACTOR"/>
    <property type="match status" value="1"/>
</dbReference>
<keyword evidence="2" id="KW-0936">Ethylene signaling pathway</keyword>
<evidence type="ECO:0000256" key="2">
    <source>
        <dbReference type="ARBA" id="ARBA00022745"/>
    </source>
</evidence>
<evidence type="ECO:0000256" key="1">
    <source>
        <dbReference type="ARBA" id="ARBA00004123"/>
    </source>
</evidence>
<dbReference type="GO" id="GO:0003700">
    <property type="term" value="F:DNA-binding transcription factor activity"/>
    <property type="evidence" value="ECO:0007669"/>
    <property type="project" value="InterPro"/>
</dbReference>
<dbReference type="PANTHER" id="PTHR31677:SF146">
    <property type="entry name" value="ETHYLENE-RESPONSIVE TRANSCRIPTION FACTOR ESR2"/>
    <property type="match status" value="1"/>
</dbReference>
<evidence type="ECO:0000256" key="5">
    <source>
        <dbReference type="ARBA" id="ARBA00023125"/>
    </source>
</evidence>
<dbReference type="EMBL" id="CAMAPE010000073">
    <property type="protein sequence ID" value="CAH9117436.1"/>
    <property type="molecule type" value="Genomic_DNA"/>
</dbReference>
<evidence type="ECO:0000313" key="10">
    <source>
        <dbReference type="EMBL" id="CAH9117436.1"/>
    </source>
</evidence>
<keyword evidence="7" id="KW-0539">Nucleus</keyword>
<dbReference type="PRINTS" id="PR00367">
    <property type="entry name" value="ETHRSPELEMNT"/>
</dbReference>
<feature type="domain" description="AP2/ERF" evidence="9">
    <location>
        <begin position="53"/>
        <end position="110"/>
    </location>
</feature>
<dbReference type="GO" id="GO:0003677">
    <property type="term" value="F:DNA binding"/>
    <property type="evidence" value="ECO:0007669"/>
    <property type="project" value="UniProtKB-KW"/>
</dbReference>
<evidence type="ECO:0000256" key="6">
    <source>
        <dbReference type="ARBA" id="ARBA00023163"/>
    </source>
</evidence>
<keyword evidence="11" id="KW-1185">Reference proteome</keyword>
<dbReference type="GO" id="GO:0005634">
    <property type="term" value="C:nucleus"/>
    <property type="evidence" value="ECO:0007669"/>
    <property type="project" value="UniProtKB-SubCell"/>
</dbReference>
<dbReference type="Pfam" id="PF00847">
    <property type="entry name" value="AP2"/>
    <property type="match status" value="1"/>
</dbReference>
<keyword evidence="6" id="KW-0804">Transcription</keyword>
<dbReference type="SMART" id="SM00380">
    <property type="entry name" value="AP2"/>
    <property type="match status" value="1"/>
</dbReference>
<keyword evidence="5" id="KW-0238">DNA-binding</keyword>
<keyword evidence="4" id="KW-0805">Transcription regulation</keyword>
<feature type="region of interest" description="Disordered" evidence="8">
    <location>
        <begin position="20"/>
        <end position="44"/>
    </location>
</feature>
<evidence type="ECO:0000259" key="9">
    <source>
        <dbReference type="PROSITE" id="PS51032"/>
    </source>
</evidence>
<comment type="caution">
    <text evidence="10">The sequence shown here is derived from an EMBL/GenBank/DDBJ whole genome shotgun (WGS) entry which is preliminary data.</text>
</comment>
<dbReference type="FunFam" id="3.30.730.10:FF:000001">
    <property type="entry name" value="Ethylene-responsive transcription factor 2"/>
    <property type="match status" value="1"/>
</dbReference>
<accession>A0A9P1A0H9</accession>
<dbReference type="GO" id="GO:0006952">
    <property type="term" value="P:defense response"/>
    <property type="evidence" value="ECO:0007669"/>
    <property type="project" value="UniProtKB-KW"/>
</dbReference>
<proteinExistence type="predicted"/>
<evidence type="ECO:0000313" key="11">
    <source>
        <dbReference type="Proteomes" id="UP001152484"/>
    </source>
</evidence>
<evidence type="ECO:0000256" key="7">
    <source>
        <dbReference type="ARBA" id="ARBA00023242"/>
    </source>
</evidence>
<sequence>MEETILKRLGCLTHDNTSDILASPHPPLSKRSGGPAVKRAPCRDSASCGGAVKYRGVRRRPWGRYAAEIRDPLSKERRWLGTYDTAEEAACAYDVAARAMRGVKARTNFLFPPSPPPFSAVHGLYLPKSPHTHANDSRFFQPVLTSLSSNSNLNPNNVPSCSSFFSQISAVNGGGNSISTPLTSMSTPCLHTPTMTQQSSPVGSEGPTCGLDFFKSQSSDSGLLGDVLNGFFPKPTSVKSEPSTCATGATSKGFDGDNNSGIIGNDHYYHQEEAFGCLDNGFDHPPPPQFNFDDEFPVLTGVPVFQSEGEIGGFGNFTTKLYNYY</sequence>
<keyword evidence="3" id="KW-0611">Plant defense</keyword>
<dbReference type="PROSITE" id="PS51032">
    <property type="entry name" value="AP2_ERF"/>
    <property type="match status" value="1"/>
</dbReference>
<comment type="subcellular location">
    <subcellularLocation>
        <location evidence="1">Nucleus</location>
    </subcellularLocation>
</comment>
<dbReference type="AlphaFoldDB" id="A0A9P1A0H9"/>
<organism evidence="10 11">
    <name type="scientific">Cuscuta europaea</name>
    <name type="common">European dodder</name>
    <dbReference type="NCBI Taxonomy" id="41803"/>
    <lineage>
        <taxon>Eukaryota</taxon>
        <taxon>Viridiplantae</taxon>
        <taxon>Streptophyta</taxon>
        <taxon>Embryophyta</taxon>
        <taxon>Tracheophyta</taxon>
        <taxon>Spermatophyta</taxon>
        <taxon>Magnoliopsida</taxon>
        <taxon>eudicotyledons</taxon>
        <taxon>Gunneridae</taxon>
        <taxon>Pentapetalae</taxon>
        <taxon>asterids</taxon>
        <taxon>lamiids</taxon>
        <taxon>Solanales</taxon>
        <taxon>Convolvulaceae</taxon>
        <taxon>Cuscuteae</taxon>
        <taxon>Cuscuta</taxon>
        <taxon>Cuscuta subgen. Cuscuta</taxon>
    </lineage>
</organism>